<evidence type="ECO:0000313" key="2">
    <source>
        <dbReference type="Proteomes" id="UP000284403"/>
    </source>
</evidence>
<reference evidence="1 2" key="1">
    <citation type="journal article" date="2018" name="BMC Genomics">
        <title>Genomic comparison of Trypanosoma conorhini and Trypanosoma rangeli to Trypanosoma cruzi strains of high and low virulence.</title>
        <authorList>
            <person name="Bradwell K.R."/>
            <person name="Koparde V.N."/>
            <person name="Matveyev A.V."/>
            <person name="Serrano M.G."/>
            <person name="Alves J.M."/>
            <person name="Parikh H."/>
            <person name="Huang B."/>
            <person name="Lee V."/>
            <person name="Espinosa-Alvarez O."/>
            <person name="Ortiz P.A."/>
            <person name="Costa-Martins A.G."/>
            <person name="Teixeira M.M."/>
            <person name="Buck G.A."/>
        </authorList>
    </citation>
    <scope>NUCLEOTIDE SEQUENCE [LARGE SCALE GENOMIC DNA]</scope>
    <source>
        <strain evidence="1 2">025E</strain>
    </source>
</reference>
<organism evidence="1 2">
    <name type="scientific">Trypanosoma conorhini</name>
    <dbReference type="NCBI Taxonomy" id="83891"/>
    <lineage>
        <taxon>Eukaryota</taxon>
        <taxon>Discoba</taxon>
        <taxon>Euglenozoa</taxon>
        <taxon>Kinetoplastea</taxon>
        <taxon>Metakinetoplastina</taxon>
        <taxon>Trypanosomatida</taxon>
        <taxon>Trypanosomatidae</taxon>
        <taxon>Trypanosoma</taxon>
    </lineage>
</organism>
<dbReference type="OrthoDB" id="243227at2759"/>
<sequence>MRASRVYCARLRRLTRGGVPFLRQQQQQPGDRAARSTAACLSDAEQAASALACRLLERHRQRRAARLHDEATASCGGAAVGVVAHQPREEVQEGAVANALARHKRRPAVDALAGHGKTAVLANLARSLDARLAETRDLVAATDREWEALTARSRVSAACADADTRSAVRAWVRSSRTDASASLAAKFAEHLTPFDAVMQRYGGAVTQHRPRAAASEVVLGWRVNMPASLTRRGTLRCALARSEQLSRRSEWSRVRERQLPLGTHCGGGAGGLIEGGKEREVESPLAGRACSSRPFASPAFRRYCLQFGGSTLRQVAFLADPALYFVLCNWRSTGTESLLEVRQKAETLTHRYASTLPLP</sequence>
<dbReference type="Proteomes" id="UP000284403">
    <property type="component" value="Unassembled WGS sequence"/>
</dbReference>
<dbReference type="GeneID" id="40320009"/>
<proteinExistence type="predicted"/>
<protein>
    <submittedName>
        <fullName evidence="1">Uncharacterized protein</fullName>
    </submittedName>
</protein>
<dbReference type="RefSeq" id="XP_029226632.1">
    <property type="nucleotide sequence ID" value="XM_029373275.1"/>
</dbReference>
<evidence type="ECO:0000313" key="1">
    <source>
        <dbReference type="EMBL" id="RNF12952.1"/>
    </source>
</evidence>
<keyword evidence="2" id="KW-1185">Reference proteome</keyword>
<dbReference type="EMBL" id="MKKU01000429">
    <property type="protein sequence ID" value="RNF12952.1"/>
    <property type="molecule type" value="Genomic_DNA"/>
</dbReference>
<dbReference type="AlphaFoldDB" id="A0A422P5E5"/>
<comment type="caution">
    <text evidence="1">The sequence shown here is derived from an EMBL/GenBank/DDBJ whole genome shotgun (WGS) entry which is preliminary data.</text>
</comment>
<name>A0A422P5E5_9TRYP</name>
<gene>
    <name evidence="1" type="ORF">Tco025E_06398</name>
</gene>
<accession>A0A422P5E5</accession>